<sequence>MIEHNQLGSLAPDPRTLQEIIEQELKRVW</sequence>
<dbReference type="Proteomes" id="UP000254631">
    <property type="component" value="Unassembled WGS sequence"/>
</dbReference>
<protein>
    <submittedName>
        <fullName evidence="1">Uncharacterized protein</fullName>
    </submittedName>
</protein>
<gene>
    <name evidence="1" type="ORF">NCTC12000_00254</name>
</gene>
<accession>A0A378K3V8</accession>
<reference evidence="1 2" key="1">
    <citation type="submission" date="2018-06" db="EMBL/GenBank/DDBJ databases">
        <authorList>
            <consortium name="Pathogen Informatics"/>
            <person name="Doyle S."/>
        </authorList>
    </citation>
    <scope>NUCLEOTIDE SEQUENCE [LARGE SCALE GENOMIC DNA]</scope>
    <source>
        <strain evidence="1 2">NCTC12000</strain>
    </source>
</reference>
<dbReference type="AlphaFoldDB" id="A0A378K3V8"/>
<proteinExistence type="predicted"/>
<name>A0A378K3V8_LEGPN</name>
<evidence type="ECO:0000313" key="1">
    <source>
        <dbReference type="EMBL" id="STX78285.1"/>
    </source>
</evidence>
<dbReference type="EMBL" id="UGOL01000001">
    <property type="protein sequence ID" value="STX78285.1"/>
    <property type="molecule type" value="Genomic_DNA"/>
</dbReference>
<evidence type="ECO:0000313" key="2">
    <source>
        <dbReference type="Proteomes" id="UP000254631"/>
    </source>
</evidence>
<organism evidence="1 2">
    <name type="scientific">Legionella pneumophila</name>
    <dbReference type="NCBI Taxonomy" id="446"/>
    <lineage>
        <taxon>Bacteria</taxon>
        <taxon>Pseudomonadati</taxon>
        <taxon>Pseudomonadota</taxon>
        <taxon>Gammaproteobacteria</taxon>
        <taxon>Legionellales</taxon>
        <taxon>Legionellaceae</taxon>
        <taxon>Legionella</taxon>
    </lineage>
</organism>